<dbReference type="Proteomes" id="UP000594015">
    <property type="component" value="Chromosome"/>
</dbReference>
<proteinExistence type="predicted"/>
<gene>
    <name evidence="1" type="ORF">WN72_46035</name>
</gene>
<reference evidence="1 2" key="1">
    <citation type="submission" date="2018-06" db="EMBL/GenBank/DDBJ databases">
        <title>Comparative genomics of Bradyrhizobium nodulating Arachidis hypogaea.</title>
        <authorList>
            <person name="Li Y."/>
        </authorList>
    </citation>
    <scope>NUCLEOTIDE SEQUENCE [LARGE SCALE GENOMIC DNA]</scope>
    <source>
        <strain evidence="1 2">CCBAU 051107</strain>
    </source>
</reference>
<dbReference type="EMBL" id="CP030050">
    <property type="protein sequence ID" value="QOZ72817.1"/>
    <property type="molecule type" value="Genomic_DNA"/>
</dbReference>
<evidence type="ECO:0000313" key="2">
    <source>
        <dbReference type="Proteomes" id="UP000594015"/>
    </source>
</evidence>
<evidence type="ECO:0000313" key="1">
    <source>
        <dbReference type="EMBL" id="QOZ72817.1"/>
    </source>
</evidence>
<name>A0AAE7TKX6_9BRAD</name>
<protein>
    <submittedName>
        <fullName evidence="1">Uncharacterized protein</fullName>
    </submittedName>
</protein>
<dbReference type="AlphaFoldDB" id="A0AAE7TKX6"/>
<organism evidence="1 2">
    <name type="scientific">Bradyrhizobium arachidis</name>
    <dbReference type="NCBI Taxonomy" id="858423"/>
    <lineage>
        <taxon>Bacteria</taxon>
        <taxon>Pseudomonadati</taxon>
        <taxon>Pseudomonadota</taxon>
        <taxon>Alphaproteobacteria</taxon>
        <taxon>Hyphomicrobiales</taxon>
        <taxon>Nitrobacteraceae</taxon>
        <taxon>Bradyrhizobium</taxon>
    </lineage>
</organism>
<dbReference type="RefSeq" id="WP_092212138.1">
    <property type="nucleotide sequence ID" value="NZ_CP030050.1"/>
</dbReference>
<accession>A0AAE7TKX6</accession>
<sequence>MVDFSIRMKNKLRFSTCDAPHVPTSKTHEEIILVELRGDLLMITALGADGSPGSRVYAQRTIDLPETSLFMILPELPSHVRDGAFFPALGTVAILQLPPGQQRQLRAVGTDNNSGQCHGWIFDAIEDASSSN</sequence>
<dbReference type="KEGG" id="barh:WN72_46035"/>